<reference evidence="2 3" key="1">
    <citation type="submission" date="2019-04" db="EMBL/GenBank/DDBJ databases">
        <title>Friends and foes A comparative genomics study of 23 Aspergillus species from section Flavi.</title>
        <authorList>
            <consortium name="DOE Joint Genome Institute"/>
            <person name="Kjaerbolling I."/>
            <person name="Vesth T."/>
            <person name="Frisvad J.C."/>
            <person name="Nybo J.L."/>
            <person name="Theobald S."/>
            <person name="Kildgaard S."/>
            <person name="Isbrandt T."/>
            <person name="Kuo A."/>
            <person name="Sato A."/>
            <person name="Lyhne E.K."/>
            <person name="Kogle M.E."/>
            <person name="Wiebenga A."/>
            <person name="Kun R.S."/>
            <person name="Lubbers R.J."/>
            <person name="Makela M.R."/>
            <person name="Barry K."/>
            <person name="Chovatia M."/>
            <person name="Clum A."/>
            <person name="Daum C."/>
            <person name="Haridas S."/>
            <person name="He G."/>
            <person name="LaButti K."/>
            <person name="Lipzen A."/>
            <person name="Mondo S."/>
            <person name="Riley R."/>
            <person name="Salamov A."/>
            <person name="Simmons B.A."/>
            <person name="Magnuson J.K."/>
            <person name="Henrissat B."/>
            <person name="Mortensen U.H."/>
            <person name="Larsen T.O."/>
            <person name="Devries R.P."/>
            <person name="Grigoriev I.V."/>
            <person name="Machida M."/>
            <person name="Baker S.E."/>
            <person name="Andersen M.R."/>
        </authorList>
    </citation>
    <scope>NUCLEOTIDE SEQUENCE [LARGE SCALE GENOMIC DNA]</scope>
    <source>
        <strain evidence="2 3">CBS 117626</strain>
    </source>
</reference>
<keyword evidence="3" id="KW-1185">Reference proteome</keyword>
<dbReference type="EMBL" id="ML738628">
    <property type="protein sequence ID" value="KAE8162464.1"/>
    <property type="molecule type" value="Genomic_DNA"/>
</dbReference>
<feature type="region of interest" description="Disordered" evidence="1">
    <location>
        <begin position="46"/>
        <end position="72"/>
    </location>
</feature>
<accession>A0A5N6UV58</accession>
<organism evidence="2 3">
    <name type="scientific">Aspergillus tamarii</name>
    <dbReference type="NCBI Taxonomy" id="41984"/>
    <lineage>
        <taxon>Eukaryota</taxon>
        <taxon>Fungi</taxon>
        <taxon>Dikarya</taxon>
        <taxon>Ascomycota</taxon>
        <taxon>Pezizomycotina</taxon>
        <taxon>Eurotiomycetes</taxon>
        <taxon>Eurotiomycetidae</taxon>
        <taxon>Eurotiales</taxon>
        <taxon>Aspergillaceae</taxon>
        <taxon>Aspergillus</taxon>
        <taxon>Aspergillus subgen. Circumdati</taxon>
    </lineage>
</organism>
<sequence>MTQPEVRYVCMYRINRVLTCVASLVKSSLVCLATFNSIFYYQGTGPSSSIQVPKSHKMNNNNKIPTLENNLT</sequence>
<proteinExistence type="predicted"/>
<evidence type="ECO:0000313" key="3">
    <source>
        <dbReference type="Proteomes" id="UP000326950"/>
    </source>
</evidence>
<evidence type="ECO:0000313" key="2">
    <source>
        <dbReference type="EMBL" id="KAE8162464.1"/>
    </source>
</evidence>
<name>A0A5N6UV58_ASPTM</name>
<gene>
    <name evidence="2" type="ORF">BDV40DRAFT_265089</name>
</gene>
<protein>
    <submittedName>
        <fullName evidence="2">Uncharacterized protein</fullName>
    </submittedName>
</protein>
<dbReference type="AlphaFoldDB" id="A0A5N6UV58"/>
<evidence type="ECO:0000256" key="1">
    <source>
        <dbReference type="SAM" id="MobiDB-lite"/>
    </source>
</evidence>
<dbReference type="Proteomes" id="UP000326950">
    <property type="component" value="Unassembled WGS sequence"/>
</dbReference>